<sequence>KNCPSPAGSTDSSGFPVKDSDAIKLFVGQIPRNLEEKDLRHLFEQFGKIYEFTILKDKYTGMHKGCAFLTYCHRESSMKCQQALHDQKTLPGMNRAMQVKPADTDSRPQSPNKGGADDSHLRKLFVGMLSKQQTEEEVRGMFTPFGSLEEVTVLRGADGMSKGCAFVKYCNAMDAQMAVTALHGSQTMAGASSSLVVKLADTEKERQIRRMQQMAAQMGLLNPMLANQMMQQQQQVMTMGTAAQQLQLGGGMMAMPLTSTSPVATHQSPLLPQLQGAAAQSQLLAAQSAALGQLGHLPGFAAAAAAAASSQAAANSQLQHLQLMAAQQQQLAAVAQAEHLQHQQQQHAAAGHAAAAAAALNGASGMPSTSSASSDSNPYGVASAAYAAASQFMPNPMEQAQQLSSILAASGGSSLALQQALAIQQAQLAVPALVQPKEVLGPDGCNLFIYHLPQEFGDAELIQMFAPFGSVISAKVFVDRATNQSKCFGFVSYDNAASAATAIQGMNGFQIGMKRLKVQLKRPRQDARPY</sequence>
<evidence type="ECO:0000256" key="1">
    <source>
        <dbReference type="ARBA" id="ARBA00004123"/>
    </source>
</evidence>
<feature type="domain" description="RRM" evidence="10">
    <location>
        <begin position="445"/>
        <end position="523"/>
    </location>
</feature>
<evidence type="ECO:0000259" key="10">
    <source>
        <dbReference type="PROSITE" id="PS50102"/>
    </source>
</evidence>
<keyword evidence="5" id="KW-0677">Repeat</keyword>
<dbReference type="SMART" id="SM00360">
    <property type="entry name" value="RRM"/>
    <property type="match status" value="3"/>
</dbReference>
<dbReference type="Proteomes" id="UP001328107">
    <property type="component" value="Unassembled WGS sequence"/>
</dbReference>
<dbReference type="InterPro" id="IPR000504">
    <property type="entry name" value="RRM_dom"/>
</dbReference>
<feature type="domain" description="RRM" evidence="10">
    <location>
        <begin position="23"/>
        <end position="104"/>
    </location>
</feature>
<dbReference type="InterPro" id="IPR034648">
    <property type="entry name" value="CELF3/4/5/6_RRM1"/>
</dbReference>
<evidence type="ECO:0000256" key="9">
    <source>
        <dbReference type="SAM" id="MobiDB-lite"/>
    </source>
</evidence>
<protein>
    <recommendedName>
        <fullName evidence="10">RRM domain-containing protein</fullName>
    </recommendedName>
</protein>
<dbReference type="AlphaFoldDB" id="A0AAN5CX96"/>
<comment type="subcellular location">
    <subcellularLocation>
        <location evidence="2">Cytoplasm</location>
    </subcellularLocation>
    <subcellularLocation>
        <location evidence="1">Nucleus</location>
    </subcellularLocation>
</comment>
<feature type="non-terminal residue" evidence="11">
    <location>
        <position position="1"/>
    </location>
</feature>
<evidence type="ECO:0000256" key="8">
    <source>
        <dbReference type="PROSITE-ProRule" id="PRU00176"/>
    </source>
</evidence>
<keyword evidence="6 8" id="KW-0694">RNA-binding</keyword>
<evidence type="ECO:0000256" key="4">
    <source>
        <dbReference type="ARBA" id="ARBA00022490"/>
    </source>
</evidence>
<dbReference type="GO" id="GO:0005737">
    <property type="term" value="C:cytoplasm"/>
    <property type="evidence" value="ECO:0007669"/>
    <property type="project" value="UniProtKB-SubCell"/>
</dbReference>
<feature type="region of interest" description="Disordered" evidence="9">
    <location>
        <begin position="98"/>
        <end position="119"/>
    </location>
</feature>
<dbReference type="CDD" id="cd12632">
    <property type="entry name" value="RRM1_CELF3_4_5_6"/>
    <property type="match status" value="1"/>
</dbReference>
<evidence type="ECO:0000313" key="12">
    <source>
        <dbReference type="Proteomes" id="UP001328107"/>
    </source>
</evidence>
<keyword evidence="12" id="KW-1185">Reference proteome</keyword>
<keyword evidence="7" id="KW-0539">Nucleus</keyword>
<dbReference type="FunFam" id="3.30.70.330:FF:000569">
    <property type="entry name" value="ELAV-Type RNA binding-protein family"/>
    <property type="match status" value="1"/>
</dbReference>
<reference evidence="12" key="1">
    <citation type="submission" date="2022-10" db="EMBL/GenBank/DDBJ databases">
        <title>Genome assembly of Pristionchus species.</title>
        <authorList>
            <person name="Yoshida K."/>
            <person name="Sommer R.J."/>
        </authorList>
    </citation>
    <scope>NUCLEOTIDE SEQUENCE [LARGE SCALE GENOMIC DNA]</scope>
    <source>
        <strain evidence="12">RS5460</strain>
    </source>
</reference>
<dbReference type="GO" id="GO:0003723">
    <property type="term" value="F:RNA binding"/>
    <property type="evidence" value="ECO:0007669"/>
    <property type="project" value="UniProtKB-UniRule"/>
</dbReference>
<accession>A0AAN5CX96</accession>
<comment type="similarity">
    <text evidence="3">Belongs to the CELF/BRUNOL family.</text>
</comment>
<comment type="caution">
    <text evidence="11">The sequence shown here is derived from an EMBL/GenBank/DDBJ whole genome shotgun (WGS) entry which is preliminary data.</text>
</comment>
<gene>
    <name evidence="11" type="ORF">PMAYCL1PPCAC_22718</name>
</gene>
<evidence type="ECO:0000256" key="3">
    <source>
        <dbReference type="ARBA" id="ARBA00009621"/>
    </source>
</evidence>
<dbReference type="SUPFAM" id="SSF54928">
    <property type="entry name" value="RNA-binding domain, RBD"/>
    <property type="match status" value="2"/>
</dbReference>
<dbReference type="EMBL" id="BTRK01000005">
    <property type="protein sequence ID" value="GMR52523.1"/>
    <property type="molecule type" value="Genomic_DNA"/>
</dbReference>
<organism evidence="11 12">
    <name type="scientific">Pristionchus mayeri</name>
    <dbReference type="NCBI Taxonomy" id="1317129"/>
    <lineage>
        <taxon>Eukaryota</taxon>
        <taxon>Metazoa</taxon>
        <taxon>Ecdysozoa</taxon>
        <taxon>Nematoda</taxon>
        <taxon>Chromadorea</taxon>
        <taxon>Rhabditida</taxon>
        <taxon>Rhabditina</taxon>
        <taxon>Diplogasteromorpha</taxon>
        <taxon>Diplogasteroidea</taxon>
        <taxon>Neodiplogasteridae</taxon>
        <taxon>Pristionchus</taxon>
    </lineage>
</organism>
<dbReference type="GO" id="GO:0005634">
    <property type="term" value="C:nucleus"/>
    <property type="evidence" value="ECO:0007669"/>
    <property type="project" value="UniProtKB-SubCell"/>
</dbReference>
<feature type="domain" description="RRM" evidence="10">
    <location>
        <begin position="122"/>
        <end position="202"/>
    </location>
</feature>
<evidence type="ECO:0000256" key="7">
    <source>
        <dbReference type="ARBA" id="ARBA00023242"/>
    </source>
</evidence>
<dbReference type="InterPro" id="IPR012677">
    <property type="entry name" value="Nucleotide-bd_a/b_plait_sf"/>
</dbReference>
<dbReference type="CDD" id="cd12639">
    <property type="entry name" value="RRM3_CELF3_4_5_6"/>
    <property type="match status" value="1"/>
</dbReference>
<dbReference type="Gene3D" id="3.30.70.330">
    <property type="match status" value="3"/>
</dbReference>
<evidence type="ECO:0000313" key="11">
    <source>
        <dbReference type="EMBL" id="GMR52523.1"/>
    </source>
</evidence>
<evidence type="ECO:0000256" key="5">
    <source>
        <dbReference type="ARBA" id="ARBA00022737"/>
    </source>
</evidence>
<proteinExistence type="inferred from homology"/>
<name>A0AAN5CX96_9BILA</name>
<evidence type="ECO:0000256" key="6">
    <source>
        <dbReference type="ARBA" id="ARBA00022884"/>
    </source>
</evidence>
<evidence type="ECO:0000256" key="2">
    <source>
        <dbReference type="ARBA" id="ARBA00004496"/>
    </source>
</evidence>
<dbReference type="FunFam" id="3.30.70.330:FF:000010">
    <property type="entry name" value="CUGBP Elav-like family member 4 isoform 3"/>
    <property type="match status" value="1"/>
</dbReference>
<dbReference type="PROSITE" id="PS50102">
    <property type="entry name" value="RRM"/>
    <property type="match status" value="3"/>
</dbReference>
<dbReference type="Pfam" id="PF00076">
    <property type="entry name" value="RRM_1"/>
    <property type="match status" value="3"/>
</dbReference>
<dbReference type="InterPro" id="IPR035979">
    <property type="entry name" value="RBD_domain_sf"/>
</dbReference>
<dbReference type="PANTHER" id="PTHR24012">
    <property type="entry name" value="RNA BINDING PROTEIN"/>
    <property type="match status" value="1"/>
</dbReference>
<keyword evidence="4" id="KW-0963">Cytoplasm</keyword>
<dbReference type="FunFam" id="3.30.70.330:FF:000198">
    <property type="entry name" value="CUGBP Elav-like family member 6 isoform X3"/>
    <property type="match status" value="1"/>
</dbReference>